<reference evidence="3 4" key="1">
    <citation type="submission" date="2019-10" db="EMBL/GenBank/DDBJ databases">
        <authorList>
            <person name="Palmer J.M."/>
        </authorList>
    </citation>
    <scope>NUCLEOTIDE SEQUENCE [LARGE SCALE GENOMIC DNA]</scope>
    <source>
        <strain evidence="3 4">TWF694</strain>
    </source>
</reference>
<evidence type="ECO:0000259" key="2">
    <source>
        <dbReference type="Pfam" id="PF12770"/>
    </source>
</evidence>
<feature type="region of interest" description="Disordered" evidence="1">
    <location>
        <begin position="525"/>
        <end position="557"/>
    </location>
</feature>
<evidence type="ECO:0000313" key="4">
    <source>
        <dbReference type="Proteomes" id="UP001365542"/>
    </source>
</evidence>
<evidence type="ECO:0000313" key="3">
    <source>
        <dbReference type="EMBL" id="KAK6544787.1"/>
    </source>
</evidence>
<sequence>MMQAPGTLTNPQKGVAQSMEDKKTEKIKEIKLMISQIASSPAIDPETEIDLRRGLRELLFQEFERTLLTKYLNEAIEETAKILEIVPSNDPLRPAELDRLGFIKTSRFQINKSRQDIDHAIILSREALSLIDEGDPQWFNFTNNLSFNISARYKQFGEIEDLDEALLIGKQILQKAPQGHPFHLTALSNLGARLILRFQKQQNLSDCEEAMSINNILLKEASPGSVHYLQAQQNLAAIFTQKYDTGGKFWQNLDEAIRLQRLVVTSLPYNQEYRPQILHSLGMLLYRRYTGTKKIADLKESLKYSQEAIAAVPVMQTFESRRGDYILKHLQKLKELAQVTTELSTVEDAVTDVEDLLASQPETYREELMNTYYYGCLLSRRYELSSRPYDFSMLVMCAIGFASRTPCISEGEDKGKPYDVSTLLTLNYHSMNLMAKPQDDYIVAQMATSIHREYCKLRTSKDYMMALISLERDVVLNVEIVSFVGGGRSREDMEDDISKGEELARSLGAKTVQLRIKLLDLMLSTGPSGSQGRQNTPPEAKQNNGKQTRAHKTDQLPSLTDLTKLLNSFNLSGKPNSDTEILPEKNARKVVDISGAVYREIHQQRGAKAIEYHQEAITGLKKLSQYLDENDTTLSEVLDHLSAVLLNSYQITLTVDTLKEATTTIMRSISLVPQKELETPRTSVLCNLAGCLRSCYLETRDEDMLDDSYLVASAAVDATPLPKEMPTKPGANRYYVAARLHLANTLKSKYQMRGGFNDLEAAIQCVQEAMEIHAKAFFGDVTAAASCINQFALMMRLRYIETGEINDLEVGIQRIESFLKESPQDALREDPSTRLALISNLGLLFQQKCERTDKLDDIETAIAYCRQALKIAGDEAPVSSGIMQNLSSNYHHRFCKTKEREDLELAVKYTQKSVQLNAEFNQIKPVAFIDGGITMKASYGVTQKMEDLQQATEWLERGVSMLLPTDVTLPYALYELCQALELQNEAAPSDEIADRCLESYRKVVDSPLRTRAWVRLSAFQALFRLLAQRSRWAEALETIEKLIAQMSVICPRWLPAGDRQYLMTFFHGVAENAAAIALQEASPNRAYNALRLLESSRGVILASTLDYRSEAKHLEAVSIDLLREWNELCNELGNSEEEIKQSQPSRQQEVSKLLYETLALIRQIPGFSNFSPPISLGSMVAHDLKAASPQLFELYTTIQRAYEAFSMTREGGRQTKRQRELTSQMDELLVRIRQLPGLEGFLLPLNEEAMINLANEGPIIVVNYSGTVNRGDAIIIQSSGIEVLPLPELSYFEIQYWMNKQKELIRGWTPRNISGKHKEMRELLLWLWESTVKPILDHLGMSSAVPLGERKRRVHWIGIGILGMVPFHAAGDHSPESTENAISRVISSYTPTLRTLSFAQDGLASKDRLNARLHRQVLVVSVPDAPGVHRLQAADAEADSVALMAAPHAAVTRLRGPDSNTVAQELPLANIAHFACHAMLDPVDVSDSHLVLMPEPEPALKKSSNFSPSEVVEDASSRADIPKPGKLTVRGISAKRAPAAELAFLSACSVAGNSAPHLTDEVIHIASAFQLAGFKHVVGTLWKSRDDCCSEVAYEFYRELFGSTYNQESGAEKLEVAEALDVAVCKLRENGPEKVLAWAPFIHIGA</sequence>
<dbReference type="Proteomes" id="UP001365542">
    <property type="component" value="Unassembled WGS sequence"/>
</dbReference>
<feature type="compositionally biased region" description="Polar residues" evidence="1">
    <location>
        <begin position="525"/>
        <end position="547"/>
    </location>
</feature>
<comment type="caution">
    <text evidence="3">The sequence shown here is derived from an EMBL/GenBank/DDBJ whole genome shotgun (WGS) entry which is preliminary data.</text>
</comment>
<dbReference type="PANTHER" id="PTHR10098">
    <property type="entry name" value="RAPSYN-RELATED"/>
    <property type="match status" value="1"/>
</dbReference>
<feature type="compositionally biased region" description="Polar residues" evidence="1">
    <location>
        <begin position="1"/>
        <end position="12"/>
    </location>
</feature>
<accession>A0AAV9XRP7</accession>
<proteinExistence type="predicted"/>
<organism evidence="3 4">
    <name type="scientific">Orbilia ellipsospora</name>
    <dbReference type="NCBI Taxonomy" id="2528407"/>
    <lineage>
        <taxon>Eukaryota</taxon>
        <taxon>Fungi</taxon>
        <taxon>Dikarya</taxon>
        <taxon>Ascomycota</taxon>
        <taxon>Pezizomycotina</taxon>
        <taxon>Orbiliomycetes</taxon>
        <taxon>Orbiliales</taxon>
        <taxon>Orbiliaceae</taxon>
        <taxon>Orbilia</taxon>
    </lineage>
</organism>
<protein>
    <recommendedName>
        <fullName evidence="2">CHAT domain-containing protein</fullName>
    </recommendedName>
</protein>
<gene>
    <name evidence="3" type="ORF">TWF694_001470</name>
</gene>
<dbReference type="InterPro" id="IPR024983">
    <property type="entry name" value="CHAT_dom"/>
</dbReference>
<dbReference type="PANTHER" id="PTHR10098:SF108">
    <property type="entry name" value="TETRATRICOPEPTIDE REPEAT PROTEIN 28"/>
    <property type="match status" value="1"/>
</dbReference>
<dbReference type="EMBL" id="JAVHJO010000001">
    <property type="protein sequence ID" value="KAK6544787.1"/>
    <property type="molecule type" value="Genomic_DNA"/>
</dbReference>
<dbReference type="Gene3D" id="1.25.40.10">
    <property type="entry name" value="Tetratricopeptide repeat domain"/>
    <property type="match status" value="2"/>
</dbReference>
<name>A0AAV9XRP7_9PEZI</name>
<feature type="domain" description="CHAT" evidence="2">
    <location>
        <begin position="1322"/>
        <end position="1646"/>
    </location>
</feature>
<dbReference type="Pfam" id="PF12770">
    <property type="entry name" value="CHAT"/>
    <property type="match status" value="1"/>
</dbReference>
<dbReference type="InterPro" id="IPR011990">
    <property type="entry name" value="TPR-like_helical_dom_sf"/>
</dbReference>
<keyword evidence="4" id="KW-1185">Reference proteome</keyword>
<evidence type="ECO:0000256" key="1">
    <source>
        <dbReference type="SAM" id="MobiDB-lite"/>
    </source>
</evidence>
<feature type="region of interest" description="Disordered" evidence="1">
    <location>
        <begin position="1"/>
        <end position="21"/>
    </location>
</feature>